<dbReference type="OrthoDB" id="685164at2759"/>
<evidence type="ECO:0000313" key="2">
    <source>
        <dbReference type="Proteomes" id="UP000829196"/>
    </source>
</evidence>
<name>A0A8T3BZ18_DENNO</name>
<dbReference type="AlphaFoldDB" id="A0A8T3BZ18"/>
<dbReference type="EMBL" id="JAGYWB010000005">
    <property type="protein sequence ID" value="KAI0522355.1"/>
    <property type="molecule type" value="Genomic_DNA"/>
</dbReference>
<comment type="caution">
    <text evidence="1">The sequence shown here is derived from an EMBL/GenBank/DDBJ whole genome shotgun (WGS) entry which is preliminary data.</text>
</comment>
<reference evidence="1" key="1">
    <citation type="journal article" date="2022" name="Front. Genet.">
        <title>Chromosome-Scale Assembly of the Dendrobium nobile Genome Provides Insights Into the Molecular Mechanism of the Biosynthesis of the Medicinal Active Ingredient of Dendrobium.</title>
        <authorList>
            <person name="Xu Q."/>
            <person name="Niu S.-C."/>
            <person name="Li K.-L."/>
            <person name="Zheng P.-J."/>
            <person name="Zhang X.-J."/>
            <person name="Jia Y."/>
            <person name="Liu Y."/>
            <person name="Niu Y.-X."/>
            <person name="Yu L.-H."/>
            <person name="Chen D.-F."/>
            <person name="Zhang G.-Q."/>
        </authorList>
    </citation>
    <scope>NUCLEOTIDE SEQUENCE</scope>
    <source>
        <tissue evidence="1">Leaf</tissue>
    </source>
</reference>
<accession>A0A8T3BZ18</accession>
<evidence type="ECO:0000313" key="1">
    <source>
        <dbReference type="EMBL" id="KAI0522355.1"/>
    </source>
</evidence>
<protein>
    <recommendedName>
        <fullName evidence="3">Reverse transcriptase zinc-binding domain-containing protein</fullName>
    </recommendedName>
</protein>
<sequence>MFDSWILDKCIAKWPTFVNCLESTEFKLNSFISEGKWNNDHLQLFFGEQLIDHITQIPIDAGRRYDLMELKTKFSGKSIAALDFQALTDNNGRTAIWNWMKKLKLRPNVELFWWRLCNVAIPSNDFLFRRRLSIFSGCPRGCEEDENGCHIAGKCGKLRDVISILNSWGFKLPFFANLHECLEGLKKLVGKDSFIANMYCTTTWLVWKSICKLIHDGIEDSLNSLAARAVSTATVSNFINSTPDNWDTNQ</sequence>
<dbReference type="Proteomes" id="UP000829196">
    <property type="component" value="Unassembled WGS sequence"/>
</dbReference>
<organism evidence="1 2">
    <name type="scientific">Dendrobium nobile</name>
    <name type="common">Orchid</name>
    <dbReference type="NCBI Taxonomy" id="94219"/>
    <lineage>
        <taxon>Eukaryota</taxon>
        <taxon>Viridiplantae</taxon>
        <taxon>Streptophyta</taxon>
        <taxon>Embryophyta</taxon>
        <taxon>Tracheophyta</taxon>
        <taxon>Spermatophyta</taxon>
        <taxon>Magnoliopsida</taxon>
        <taxon>Liliopsida</taxon>
        <taxon>Asparagales</taxon>
        <taxon>Orchidaceae</taxon>
        <taxon>Epidendroideae</taxon>
        <taxon>Malaxideae</taxon>
        <taxon>Dendrobiinae</taxon>
        <taxon>Dendrobium</taxon>
    </lineage>
</organism>
<keyword evidence="2" id="KW-1185">Reference proteome</keyword>
<evidence type="ECO:0008006" key="3">
    <source>
        <dbReference type="Google" id="ProtNLM"/>
    </source>
</evidence>
<proteinExistence type="predicted"/>
<gene>
    <name evidence="1" type="ORF">KFK09_004734</name>
</gene>